<evidence type="ECO:0000313" key="4">
    <source>
        <dbReference type="EMBL" id="MBE1580130.1"/>
    </source>
</evidence>
<dbReference type="Proteomes" id="UP000656548">
    <property type="component" value="Unassembled WGS sequence"/>
</dbReference>
<sequence>MTETGGPSGPEGTEMPKPKAGEPAQSKAGEPAQPQADTPTPPQGEVPPSPAPEQQWQSPSGATPPPPPLPSYQPPPQQQYPNWKVGLGRPGVIPLRPLNLTDILDGAVTAMRKYWRMVFGAAAVTAVLTAAINLVGLLLVDTTADLERMRDLGPAATDQELMNQMLGVLGGTLASSSISLVATLLGTTVLTGFLTVLMGKAVLGKPVTFKEALREATPRLLPLLGLTVLYTIAIMVAAIFCLLPAIIPYTFWALASPAFILERGTVMEAFRRSVKLVSGMFWRVFGILLLATVISSFLASIITIPFSFSAFLSIFGDLDQLYVPSTGDLILQSVGTVIAQTIVGPFTALVTVILYIDQRMRREGMDIELARAAGIATPPPPQAW</sequence>
<dbReference type="Pfam" id="PF25231">
    <property type="entry name" value="DUF7847"/>
    <property type="match status" value="1"/>
</dbReference>
<feature type="transmembrane region" description="Helical" evidence="2">
    <location>
        <begin position="220"/>
        <end position="240"/>
    </location>
</feature>
<feature type="transmembrane region" description="Helical" evidence="2">
    <location>
        <begin position="287"/>
        <end position="314"/>
    </location>
</feature>
<evidence type="ECO:0000256" key="1">
    <source>
        <dbReference type="SAM" id="MobiDB-lite"/>
    </source>
</evidence>
<feature type="transmembrane region" description="Helical" evidence="2">
    <location>
        <begin position="334"/>
        <end position="356"/>
    </location>
</feature>
<comment type="caution">
    <text evidence="4">The sequence shown here is derived from an EMBL/GenBank/DDBJ whole genome shotgun (WGS) entry which is preliminary data.</text>
</comment>
<feature type="transmembrane region" description="Helical" evidence="2">
    <location>
        <begin position="178"/>
        <end position="199"/>
    </location>
</feature>
<name>A0ABR9LHG6_9PSEU</name>
<keyword evidence="2" id="KW-0472">Membrane</keyword>
<proteinExistence type="predicted"/>
<accession>A0ABR9LHG6</accession>
<feature type="compositionally biased region" description="Pro residues" evidence="1">
    <location>
        <begin position="39"/>
        <end position="51"/>
    </location>
</feature>
<keyword evidence="5" id="KW-1185">Reference proteome</keyword>
<feature type="domain" description="DUF7847" evidence="3">
    <location>
        <begin position="179"/>
        <end position="355"/>
    </location>
</feature>
<dbReference type="InterPro" id="IPR057169">
    <property type="entry name" value="DUF7847"/>
</dbReference>
<feature type="region of interest" description="Disordered" evidence="1">
    <location>
        <begin position="1"/>
        <end position="85"/>
    </location>
</feature>
<evidence type="ECO:0000313" key="5">
    <source>
        <dbReference type="Proteomes" id="UP000656548"/>
    </source>
</evidence>
<organism evidence="4 5">
    <name type="scientific">Amycolatopsis roodepoortensis</name>
    <dbReference type="NCBI Taxonomy" id="700274"/>
    <lineage>
        <taxon>Bacteria</taxon>
        <taxon>Bacillati</taxon>
        <taxon>Actinomycetota</taxon>
        <taxon>Actinomycetes</taxon>
        <taxon>Pseudonocardiales</taxon>
        <taxon>Pseudonocardiaceae</taxon>
        <taxon>Amycolatopsis</taxon>
    </lineage>
</organism>
<evidence type="ECO:0000259" key="3">
    <source>
        <dbReference type="Pfam" id="PF25231"/>
    </source>
</evidence>
<feature type="transmembrane region" description="Helical" evidence="2">
    <location>
        <begin position="246"/>
        <end position="266"/>
    </location>
</feature>
<feature type="compositionally biased region" description="Low complexity" evidence="1">
    <location>
        <begin position="1"/>
        <end position="13"/>
    </location>
</feature>
<feature type="compositionally biased region" description="Pro residues" evidence="1">
    <location>
        <begin position="62"/>
        <end position="78"/>
    </location>
</feature>
<keyword evidence="2" id="KW-0812">Transmembrane</keyword>
<reference evidence="4 5" key="1">
    <citation type="submission" date="2020-10" db="EMBL/GenBank/DDBJ databases">
        <title>Sequencing the genomes of 1000 actinobacteria strains.</title>
        <authorList>
            <person name="Klenk H.-P."/>
        </authorList>
    </citation>
    <scope>NUCLEOTIDE SEQUENCE [LARGE SCALE GENOMIC DNA]</scope>
    <source>
        <strain evidence="4 5">DSM 46661</strain>
    </source>
</reference>
<dbReference type="RefSeq" id="WP_192746538.1">
    <property type="nucleotide sequence ID" value="NZ_JADBEJ010000005.1"/>
</dbReference>
<keyword evidence="2" id="KW-1133">Transmembrane helix</keyword>
<dbReference type="EMBL" id="JADBEJ010000005">
    <property type="protein sequence ID" value="MBE1580130.1"/>
    <property type="molecule type" value="Genomic_DNA"/>
</dbReference>
<feature type="compositionally biased region" description="Polar residues" evidence="1">
    <location>
        <begin position="52"/>
        <end position="61"/>
    </location>
</feature>
<evidence type="ECO:0000256" key="2">
    <source>
        <dbReference type="SAM" id="Phobius"/>
    </source>
</evidence>
<feature type="transmembrane region" description="Helical" evidence="2">
    <location>
        <begin position="118"/>
        <end position="140"/>
    </location>
</feature>
<gene>
    <name evidence="4" type="ORF">H4W30_007190</name>
</gene>
<protein>
    <recommendedName>
        <fullName evidence="3">DUF7847 domain-containing protein</fullName>
    </recommendedName>
</protein>